<evidence type="ECO:0000256" key="2">
    <source>
        <dbReference type="ARBA" id="ARBA00005251"/>
    </source>
</evidence>
<evidence type="ECO:0000313" key="7">
    <source>
        <dbReference type="EMBL" id="CAD8410784.1"/>
    </source>
</evidence>
<dbReference type="FunFam" id="3.30.230.10:FF:000001">
    <property type="entry name" value="30S ribosomal protein S9"/>
    <property type="match status" value="1"/>
</dbReference>
<feature type="compositionally biased region" description="Gly residues" evidence="6">
    <location>
        <begin position="38"/>
        <end position="59"/>
    </location>
</feature>
<evidence type="ECO:0000256" key="5">
    <source>
        <dbReference type="RuleBase" id="RU003815"/>
    </source>
</evidence>
<evidence type="ECO:0000256" key="6">
    <source>
        <dbReference type="SAM" id="MobiDB-lite"/>
    </source>
</evidence>
<dbReference type="NCBIfam" id="NF001099">
    <property type="entry name" value="PRK00132.1"/>
    <property type="match status" value="1"/>
</dbReference>
<comment type="similarity">
    <text evidence="2 5">Belongs to the universal ribosomal protein uS9 family.</text>
</comment>
<keyword evidence="4 5" id="KW-0687">Ribonucleoprotein</keyword>
<dbReference type="PANTHER" id="PTHR21569">
    <property type="entry name" value="RIBOSOMAL PROTEIN S9"/>
    <property type="match status" value="1"/>
</dbReference>
<dbReference type="Pfam" id="PF00380">
    <property type="entry name" value="Ribosomal_S9"/>
    <property type="match status" value="1"/>
</dbReference>
<dbReference type="Gene3D" id="3.30.230.10">
    <property type="match status" value="1"/>
</dbReference>
<protein>
    <recommendedName>
        <fullName evidence="8">30S ribosomal protein S9, chloroplastic</fullName>
    </recommendedName>
</protein>
<feature type="compositionally biased region" description="Gly residues" evidence="6">
    <location>
        <begin position="69"/>
        <end position="78"/>
    </location>
</feature>
<dbReference type="GO" id="GO:0006412">
    <property type="term" value="P:translation"/>
    <property type="evidence" value="ECO:0007669"/>
    <property type="project" value="InterPro"/>
</dbReference>
<dbReference type="EMBL" id="HBEL01014428">
    <property type="protein sequence ID" value="CAD8410784.1"/>
    <property type="molecule type" value="Transcribed_RNA"/>
</dbReference>
<evidence type="ECO:0000256" key="4">
    <source>
        <dbReference type="ARBA" id="ARBA00023274"/>
    </source>
</evidence>
<dbReference type="InterPro" id="IPR014721">
    <property type="entry name" value="Ribsml_uS5_D2-typ_fold_subgr"/>
</dbReference>
<feature type="region of interest" description="Disordered" evidence="6">
    <location>
        <begin position="37"/>
        <end position="96"/>
    </location>
</feature>
<dbReference type="InterPro" id="IPR020568">
    <property type="entry name" value="Ribosomal_Su5_D2-typ_SF"/>
</dbReference>
<reference evidence="7" key="1">
    <citation type="submission" date="2021-01" db="EMBL/GenBank/DDBJ databases">
        <authorList>
            <person name="Corre E."/>
            <person name="Pelletier E."/>
            <person name="Niang G."/>
            <person name="Scheremetjew M."/>
            <person name="Finn R."/>
            <person name="Kale V."/>
            <person name="Holt S."/>
            <person name="Cochrane G."/>
            <person name="Meng A."/>
            <person name="Brown T."/>
            <person name="Cohen L."/>
        </authorList>
    </citation>
    <scope>NUCLEOTIDE SEQUENCE</scope>
    <source>
        <strain evidence="7">CCAP1064/1</strain>
    </source>
</reference>
<dbReference type="PROSITE" id="PS00360">
    <property type="entry name" value="RIBOSOMAL_S9"/>
    <property type="match status" value="1"/>
</dbReference>
<dbReference type="GO" id="GO:0003723">
    <property type="term" value="F:RNA binding"/>
    <property type="evidence" value="ECO:0007669"/>
    <property type="project" value="TreeGrafter"/>
</dbReference>
<dbReference type="InterPro" id="IPR023035">
    <property type="entry name" value="Ribosomal_uS9_bac/plastid"/>
</dbReference>
<evidence type="ECO:0000256" key="3">
    <source>
        <dbReference type="ARBA" id="ARBA00022980"/>
    </source>
</evidence>
<proteinExistence type="inferred from homology"/>
<name>A0A7S0C2E1_9STRA</name>
<dbReference type="HAMAP" id="MF_00532_B">
    <property type="entry name" value="Ribosomal_uS9_B"/>
    <property type="match status" value="1"/>
</dbReference>
<sequence length="338" mass="36674">MMLSMTTRASKSMLPTISSISSTTIGITPVYARCFSSPGGGGRGGRGYGRGGGGGGGRGRTFDPRSRGRGGGRGGGRGTNFPPSSSSTPGGGGRNLNEMIERMNRSMQLTQQQQGTSTSSVNGFRGPNSAAVSILHGNYNDPEDEEEITDEQYEKEFGKVKVDPDKASALQANRDANTRKLMELEKTMNRQKITWLERTLPTPRVVELDTLGRAFGRGGRKRATASVWLTPGFGNVTINAIDAVDYFDRQAHREALMEPFVATETSGLFDAAVNVHGGGKSGQAGAVRHGIARALEKYNPEYRPPMKFLGLMTRDSRRVERKKFGLKKARKAPQWVRR</sequence>
<dbReference type="SUPFAM" id="SSF54211">
    <property type="entry name" value="Ribosomal protein S5 domain 2-like"/>
    <property type="match status" value="1"/>
</dbReference>
<dbReference type="GO" id="GO:0003735">
    <property type="term" value="F:structural constituent of ribosome"/>
    <property type="evidence" value="ECO:0007669"/>
    <property type="project" value="InterPro"/>
</dbReference>
<evidence type="ECO:0008006" key="8">
    <source>
        <dbReference type="Google" id="ProtNLM"/>
    </source>
</evidence>
<organism evidence="7">
    <name type="scientific">Proboscia inermis</name>
    <dbReference type="NCBI Taxonomy" id="420281"/>
    <lineage>
        <taxon>Eukaryota</taxon>
        <taxon>Sar</taxon>
        <taxon>Stramenopiles</taxon>
        <taxon>Ochrophyta</taxon>
        <taxon>Bacillariophyta</taxon>
        <taxon>Coscinodiscophyceae</taxon>
        <taxon>Rhizosoleniophycidae</taxon>
        <taxon>Rhizosoleniales</taxon>
        <taxon>Rhizosoleniaceae</taxon>
        <taxon>Proboscia</taxon>
    </lineage>
</organism>
<dbReference type="InterPro" id="IPR020574">
    <property type="entry name" value="Ribosomal_uS9_CS"/>
</dbReference>
<keyword evidence="3 5" id="KW-0689">Ribosomal protein</keyword>
<dbReference type="InterPro" id="IPR000754">
    <property type="entry name" value="Ribosomal_uS9"/>
</dbReference>
<comment type="subcellular location">
    <subcellularLocation>
        <location evidence="1">Plastid</location>
        <location evidence="1">Chloroplast</location>
    </subcellularLocation>
</comment>
<accession>A0A7S0C2E1</accession>
<dbReference type="GO" id="GO:0009507">
    <property type="term" value="C:chloroplast"/>
    <property type="evidence" value="ECO:0007669"/>
    <property type="project" value="UniProtKB-SubCell"/>
</dbReference>
<dbReference type="GO" id="GO:0022627">
    <property type="term" value="C:cytosolic small ribosomal subunit"/>
    <property type="evidence" value="ECO:0007669"/>
    <property type="project" value="TreeGrafter"/>
</dbReference>
<evidence type="ECO:0000256" key="1">
    <source>
        <dbReference type="ARBA" id="ARBA00004229"/>
    </source>
</evidence>
<gene>
    <name evidence="7" type="ORF">PINE0816_LOCUS6907</name>
</gene>
<dbReference type="PANTHER" id="PTHR21569:SF1">
    <property type="entry name" value="SMALL RIBOSOMAL SUBUNIT PROTEIN US9M"/>
    <property type="match status" value="1"/>
</dbReference>
<dbReference type="AlphaFoldDB" id="A0A7S0C2E1"/>